<evidence type="ECO:0000313" key="5">
    <source>
        <dbReference type="Proteomes" id="UP001530293"/>
    </source>
</evidence>
<keyword evidence="2" id="KW-0472">Membrane</keyword>
<sequence>MPYRIAIGSCSHPRLEQPLWQLIRSREPAAFIWGGDSVYSDHFVGLNWTAVGIHRVHNDDGGNTSQNNSSYSWRFTFPPPSIHVDASPDMIRYWYDEQWAIDDYRHFVEGWESSDNVSPAQQLTRPVIFGVIDDHDYGQNNGDATYQYKKESNVAFVDFLFKGTEQVGDGRECGLVDVDDGEQDTCESQEKQSNHDELKRGRQKSIDPMYQRALAGKGVYGVQLFDFSRRTSDASSLRKDHVLWGGGYWVPDEDARIDPDTIYDTNINAPSYSTTHSVAIFALDVRTNKTPWPKKKQRHGTNDNISSSNSSASTTPTFDFLGQDQWDWFKSALNNSRAAANIIVSGLQIHPERFPNDGNVIEEWSKFPEARQLLYDTILNSRVKSPLLVSGDVHMAQILRKDCVNSSDVVHDRSIQTNRPVTRPLIEITTSGMTHSWGTCFSSQPKNHRLPLKPYSYFVSRTFMTICHIICPWLDIVVRPFDDVNQETDAKSTTEADHKSINEENGGSLGKQYYLGLNYAEFEFDFNDHPNENNEIVDGSVTVRIFGRQQNDPPKLELTYTFDELSGSVDLPGMTAKFPRDFLTVRGKNPSLYNSQMGDDWICVPHRGVASIYHEYAANVGMFLSFCFLFFLPHGTVVYLLVITYRKFSRRKQCKDKSMLSTAPRAGLSNGRTIGKSLIKF</sequence>
<feature type="compositionally biased region" description="Low complexity" evidence="1">
    <location>
        <begin position="302"/>
        <end position="314"/>
    </location>
</feature>
<keyword evidence="2" id="KW-0812">Transmembrane</keyword>
<dbReference type="AlphaFoldDB" id="A0ABD3M8A3"/>
<evidence type="ECO:0000256" key="1">
    <source>
        <dbReference type="SAM" id="MobiDB-lite"/>
    </source>
</evidence>
<comment type="caution">
    <text evidence="4">The sequence shown here is derived from an EMBL/GenBank/DDBJ whole genome shotgun (WGS) entry which is preliminary data.</text>
</comment>
<dbReference type="InterPro" id="IPR038607">
    <property type="entry name" value="PhoD-like_sf"/>
</dbReference>
<gene>
    <name evidence="4" type="ORF">ACHAWU_007571</name>
</gene>
<organism evidence="4 5">
    <name type="scientific">Discostella pseudostelligera</name>
    <dbReference type="NCBI Taxonomy" id="259834"/>
    <lineage>
        <taxon>Eukaryota</taxon>
        <taxon>Sar</taxon>
        <taxon>Stramenopiles</taxon>
        <taxon>Ochrophyta</taxon>
        <taxon>Bacillariophyta</taxon>
        <taxon>Coscinodiscophyceae</taxon>
        <taxon>Thalassiosirophycidae</taxon>
        <taxon>Stephanodiscales</taxon>
        <taxon>Stephanodiscaceae</taxon>
        <taxon>Discostella</taxon>
    </lineage>
</organism>
<dbReference type="EMBL" id="JALLBG020000196">
    <property type="protein sequence ID" value="KAL3759827.1"/>
    <property type="molecule type" value="Genomic_DNA"/>
</dbReference>
<proteinExistence type="predicted"/>
<keyword evidence="5" id="KW-1185">Reference proteome</keyword>
<reference evidence="4 5" key="1">
    <citation type="submission" date="2024-10" db="EMBL/GenBank/DDBJ databases">
        <title>Updated reference genomes for cyclostephanoid diatoms.</title>
        <authorList>
            <person name="Roberts W.R."/>
            <person name="Alverson A.J."/>
        </authorList>
    </citation>
    <scope>NUCLEOTIDE SEQUENCE [LARGE SCALE GENOMIC DNA]</scope>
    <source>
        <strain evidence="4 5">AJA232-27</strain>
    </source>
</reference>
<dbReference type="InterPro" id="IPR029052">
    <property type="entry name" value="Metallo-depent_PP-like"/>
</dbReference>
<dbReference type="PANTHER" id="PTHR33987">
    <property type="entry name" value="CALCINEURIN-LIKE METALLO-PHOSPHOESTERASE SUPERFAMILY PROTEIN"/>
    <property type="match status" value="1"/>
</dbReference>
<dbReference type="CDD" id="cd07389">
    <property type="entry name" value="MPP_PhoD"/>
    <property type="match status" value="1"/>
</dbReference>
<evidence type="ECO:0000256" key="2">
    <source>
        <dbReference type="SAM" id="Phobius"/>
    </source>
</evidence>
<dbReference type="Gene3D" id="3.60.21.70">
    <property type="entry name" value="PhoD-like phosphatase"/>
    <property type="match status" value="1"/>
</dbReference>
<dbReference type="InterPro" id="IPR018946">
    <property type="entry name" value="PhoD-like_MPP"/>
</dbReference>
<dbReference type="SUPFAM" id="SSF56300">
    <property type="entry name" value="Metallo-dependent phosphatases"/>
    <property type="match status" value="1"/>
</dbReference>
<evidence type="ECO:0000313" key="4">
    <source>
        <dbReference type="EMBL" id="KAL3759827.1"/>
    </source>
</evidence>
<feature type="region of interest" description="Disordered" evidence="1">
    <location>
        <begin position="291"/>
        <end position="314"/>
    </location>
</feature>
<keyword evidence="2" id="KW-1133">Transmembrane helix</keyword>
<accession>A0ABD3M8A3</accession>
<protein>
    <recommendedName>
        <fullName evidence="3">PhoD-like phosphatase metallophosphatase domain-containing protein</fullName>
    </recommendedName>
</protein>
<feature type="transmembrane region" description="Helical" evidence="2">
    <location>
        <begin position="620"/>
        <end position="642"/>
    </location>
</feature>
<feature type="domain" description="PhoD-like phosphatase metallophosphatase" evidence="3">
    <location>
        <begin position="278"/>
        <end position="400"/>
    </location>
</feature>
<dbReference type="PANTHER" id="PTHR33987:SF1">
    <property type="entry name" value="CALCINEURIN-LIKE METALLO-PHOSPHOESTERASE SUPERFAMILY PROTEIN"/>
    <property type="match status" value="1"/>
</dbReference>
<dbReference type="Proteomes" id="UP001530293">
    <property type="component" value="Unassembled WGS sequence"/>
</dbReference>
<dbReference type="Pfam" id="PF09423">
    <property type="entry name" value="PhoD"/>
    <property type="match status" value="1"/>
</dbReference>
<evidence type="ECO:0000259" key="3">
    <source>
        <dbReference type="Pfam" id="PF09423"/>
    </source>
</evidence>
<name>A0ABD3M8A3_9STRA</name>